<dbReference type="InterPro" id="IPR049177">
    <property type="entry name" value="MgtC_SapB_SrpB_YhiD_N"/>
</dbReference>
<keyword evidence="3" id="KW-1003">Cell membrane</keyword>
<dbReference type="EMBL" id="DWWB01000024">
    <property type="protein sequence ID" value="HJC66124.1"/>
    <property type="molecule type" value="Genomic_DNA"/>
</dbReference>
<evidence type="ECO:0000256" key="4">
    <source>
        <dbReference type="ARBA" id="ARBA00022692"/>
    </source>
</evidence>
<feature type="transmembrane region" description="Helical" evidence="7">
    <location>
        <begin position="49"/>
        <end position="68"/>
    </location>
</feature>
<organism evidence="9 10">
    <name type="scientific">Candidatus Enterocloster excrementigallinarum</name>
    <dbReference type="NCBI Taxonomy" id="2838558"/>
    <lineage>
        <taxon>Bacteria</taxon>
        <taxon>Bacillati</taxon>
        <taxon>Bacillota</taxon>
        <taxon>Clostridia</taxon>
        <taxon>Lachnospirales</taxon>
        <taxon>Lachnospiraceae</taxon>
        <taxon>Enterocloster</taxon>
    </lineage>
</organism>
<dbReference type="Pfam" id="PF02308">
    <property type="entry name" value="MgtC"/>
    <property type="match status" value="1"/>
</dbReference>
<reference evidence="9" key="1">
    <citation type="journal article" date="2021" name="PeerJ">
        <title>Extensive microbial diversity within the chicken gut microbiome revealed by metagenomics and culture.</title>
        <authorList>
            <person name="Gilroy R."/>
            <person name="Ravi A."/>
            <person name="Getino M."/>
            <person name="Pursley I."/>
            <person name="Horton D.L."/>
            <person name="Alikhan N.F."/>
            <person name="Baker D."/>
            <person name="Gharbi K."/>
            <person name="Hall N."/>
            <person name="Watson M."/>
            <person name="Adriaenssens E.M."/>
            <person name="Foster-Nyarko E."/>
            <person name="Jarju S."/>
            <person name="Secka A."/>
            <person name="Antonio M."/>
            <person name="Oren A."/>
            <person name="Chaudhuri R.R."/>
            <person name="La Ragione R."/>
            <person name="Hildebrand F."/>
            <person name="Pallen M.J."/>
        </authorList>
    </citation>
    <scope>NUCLEOTIDE SEQUENCE</scope>
    <source>
        <strain evidence="9">CHK198-12963</strain>
    </source>
</reference>
<evidence type="ECO:0000259" key="8">
    <source>
        <dbReference type="Pfam" id="PF02308"/>
    </source>
</evidence>
<dbReference type="PANTHER" id="PTHR33778">
    <property type="entry name" value="PROTEIN MGTC"/>
    <property type="match status" value="1"/>
</dbReference>
<comment type="subcellular location">
    <subcellularLocation>
        <location evidence="1">Cell membrane</location>
        <topology evidence="1">Multi-pass membrane protein</topology>
    </subcellularLocation>
</comment>
<keyword evidence="4 7" id="KW-0812">Transmembrane</keyword>
<accession>A0A9D2PTI4</accession>
<feature type="domain" description="MgtC/SapB/SrpB/YhiD N-terminal" evidence="8">
    <location>
        <begin position="24"/>
        <end position="143"/>
    </location>
</feature>
<keyword evidence="6 7" id="KW-0472">Membrane</keyword>
<evidence type="ECO:0000313" key="9">
    <source>
        <dbReference type="EMBL" id="HJC66124.1"/>
    </source>
</evidence>
<feature type="transmembrane region" description="Helical" evidence="7">
    <location>
        <begin position="20"/>
        <end position="37"/>
    </location>
</feature>
<comment type="similarity">
    <text evidence="2">Belongs to the MgtC/SapB family.</text>
</comment>
<comment type="caution">
    <text evidence="9">The sequence shown here is derived from an EMBL/GenBank/DDBJ whole genome shotgun (WGS) entry which is preliminary data.</text>
</comment>
<feature type="transmembrane region" description="Helical" evidence="7">
    <location>
        <begin position="107"/>
        <end position="124"/>
    </location>
</feature>
<name>A0A9D2PTI4_9FIRM</name>
<dbReference type="PANTHER" id="PTHR33778:SF1">
    <property type="entry name" value="MAGNESIUM TRANSPORTER YHID-RELATED"/>
    <property type="match status" value="1"/>
</dbReference>
<feature type="transmembrane region" description="Helical" evidence="7">
    <location>
        <begin position="80"/>
        <end position="100"/>
    </location>
</feature>
<protein>
    <submittedName>
        <fullName evidence="9">MgtC/SapB family protein</fullName>
    </submittedName>
</protein>
<keyword evidence="5 7" id="KW-1133">Transmembrane helix</keyword>
<evidence type="ECO:0000256" key="7">
    <source>
        <dbReference type="SAM" id="Phobius"/>
    </source>
</evidence>
<dbReference type="InterPro" id="IPR003416">
    <property type="entry name" value="MgtC/SapB/SrpB/YhiD_fam"/>
</dbReference>
<evidence type="ECO:0000256" key="5">
    <source>
        <dbReference type="ARBA" id="ARBA00022989"/>
    </source>
</evidence>
<dbReference type="AlphaFoldDB" id="A0A9D2PTI4"/>
<dbReference type="GO" id="GO:0005886">
    <property type="term" value="C:plasma membrane"/>
    <property type="evidence" value="ECO:0007669"/>
    <property type="project" value="UniProtKB-SubCell"/>
</dbReference>
<dbReference type="Proteomes" id="UP000823863">
    <property type="component" value="Unassembled WGS sequence"/>
</dbReference>
<evidence type="ECO:0000256" key="3">
    <source>
        <dbReference type="ARBA" id="ARBA00022475"/>
    </source>
</evidence>
<evidence type="ECO:0000256" key="6">
    <source>
        <dbReference type="ARBA" id="ARBA00023136"/>
    </source>
</evidence>
<dbReference type="PRINTS" id="PR01837">
    <property type="entry name" value="MGTCSAPBPROT"/>
</dbReference>
<reference evidence="9" key="2">
    <citation type="submission" date="2021-04" db="EMBL/GenBank/DDBJ databases">
        <authorList>
            <person name="Gilroy R."/>
        </authorList>
    </citation>
    <scope>NUCLEOTIDE SEQUENCE</scope>
    <source>
        <strain evidence="9">CHK198-12963</strain>
    </source>
</reference>
<evidence type="ECO:0000256" key="2">
    <source>
        <dbReference type="ARBA" id="ARBA00009298"/>
    </source>
</evidence>
<proteinExistence type="inferred from homology"/>
<evidence type="ECO:0000313" key="10">
    <source>
        <dbReference type="Proteomes" id="UP000823863"/>
    </source>
</evidence>
<gene>
    <name evidence="9" type="ORF">H9931_05300</name>
</gene>
<evidence type="ECO:0000256" key="1">
    <source>
        <dbReference type="ARBA" id="ARBA00004651"/>
    </source>
</evidence>
<sequence length="235" mass="25356">MVDLLLGLGEMSEESFMGSVLIRLVCAAVCGGIIGFERGLKGRPAGLKTFSLVCIGATMVMVTNEYIIEYVSGGSGDPARLAAQVISGIGFLGAGTIMVTGANQVKGLTTAAALWVTAAIGITIGSGFYFGAMAGTAVVCGFSGLYALVDRVINGNSRYMKLCVEGADENFLVRLLDFFSEKQIQVKSLTRKSEYKWYKKDICAIVELDFGKRQRHDKILEELNRIDGIRFIHEI</sequence>